<dbReference type="SUPFAM" id="SSF55811">
    <property type="entry name" value="Nudix"/>
    <property type="match status" value="1"/>
</dbReference>
<evidence type="ECO:0000313" key="1">
    <source>
        <dbReference type="EMBL" id="SVD80609.1"/>
    </source>
</evidence>
<dbReference type="AlphaFoldDB" id="A0A382YC95"/>
<organism evidence="1">
    <name type="scientific">marine metagenome</name>
    <dbReference type="NCBI Taxonomy" id="408172"/>
    <lineage>
        <taxon>unclassified sequences</taxon>
        <taxon>metagenomes</taxon>
        <taxon>ecological metagenomes</taxon>
    </lineage>
</organism>
<name>A0A382YC95_9ZZZZ</name>
<reference evidence="1" key="1">
    <citation type="submission" date="2018-05" db="EMBL/GenBank/DDBJ databases">
        <authorList>
            <person name="Lanie J.A."/>
            <person name="Ng W.-L."/>
            <person name="Kazmierczak K.M."/>
            <person name="Andrzejewski T.M."/>
            <person name="Davidsen T.M."/>
            <person name="Wayne K.J."/>
            <person name="Tettelin H."/>
            <person name="Glass J.I."/>
            <person name="Rusch D."/>
            <person name="Podicherti R."/>
            <person name="Tsui H.-C.T."/>
            <person name="Winkler M.E."/>
        </authorList>
    </citation>
    <scope>NUCLEOTIDE SEQUENCE</scope>
</reference>
<sequence>MNKDDEIFDVVDSQDQIIGKATRQQVHDYKLMHRSSHVLVFDLSENLFLQKRTIKK</sequence>
<dbReference type="InterPro" id="IPR015797">
    <property type="entry name" value="NUDIX_hydrolase-like_dom_sf"/>
</dbReference>
<dbReference type="Gene3D" id="3.90.79.10">
    <property type="entry name" value="Nucleoside Triphosphate Pyrophosphohydrolase"/>
    <property type="match status" value="1"/>
</dbReference>
<feature type="non-terminal residue" evidence="1">
    <location>
        <position position="56"/>
    </location>
</feature>
<gene>
    <name evidence="1" type="ORF">METZ01_LOCUS433463</name>
</gene>
<protein>
    <submittedName>
        <fullName evidence="1">Uncharacterized protein</fullName>
    </submittedName>
</protein>
<dbReference type="EMBL" id="UINC01174467">
    <property type="protein sequence ID" value="SVD80609.1"/>
    <property type="molecule type" value="Genomic_DNA"/>
</dbReference>
<accession>A0A382YC95</accession>
<proteinExistence type="predicted"/>